<reference evidence="4" key="2">
    <citation type="submission" date="2018-11" db="EMBL/GenBank/DDBJ databases">
        <title>Shewanella sp. R106.</title>
        <authorList>
            <person name="Hwang Y.J."/>
            <person name="Hwang C.Y."/>
        </authorList>
    </citation>
    <scope>NUCLEOTIDE SEQUENCE [LARGE SCALE GENOMIC DNA]</scope>
    <source>
        <strain evidence="4">R106</strain>
    </source>
</reference>
<dbReference type="Proteomes" id="UP000278855">
    <property type="component" value="Unassembled WGS sequence"/>
</dbReference>
<dbReference type="KEGG" id="spsr:EGC80_13410"/>
<reference evidence="1 3" key="1">
    <citation type="submission" date="2018-11" db="EMBL/GenBank/DDBJ databases">
        <title>Shewanella sp. M2.</title>
        <authorList>
            <person name="Hwang Y.J."/>
            <person name="Hwang C.Y."/>
        </authorList>
    </citation>
    <scope>NUCLEOTIDE SEQUENCE [LARGE SCALE GENOMIC DNA]</scope>
    <source>
        <strain evidence="1 3">M2</strain>
    </source>
</reference>
<protein>
    <submittedName>
        <fullName evidence="2">Uncharacterized protein</fullName>
    </submittedName>
</protein>
<dbReference type="AlphaFoldDB" id="A0A3N4DA05"/>
<keyword evidence="3" id="KW-1185">Reference proteome</keyword>
<evidence type="ECO:0000313" key="3">
    <source>
        <dbReference type="Proteomes" id="UP000273778"/>
    </source>
</evidence>
<dbReference type="Proteomes" id="UP000273778">
    <property type="component" value="Chromosome"/>
</dbReference>
<accession>A0A3N4DA05</accession>
<evidence type="ECO:0000313" key="4">
    <source>
        <dbReference type="Proteomes" id="UP000278855"/>
    </source>
</evidence>
<evidence type="ECO:0000313" key="2">
    <source>
        <dbReference type="EMBL" id="RPA22539.1"/>
    </source>
</evidence>
<dbReference type="EMBL" id="CP034073">
    <property type="protein sequence ID" value="AZG35781.1"/>
    <property type="molecule type" value="Genomic_DNA"/>
</dbReference>
<gene>
    <name evidence="2" type="ORF">EGC77_21580</name>
    <name evidence="1" type="ORF">EGC80_13410</name>
</gene>
<proteinExistence type="predicted"/>
<dbReference type="EMBL" id="RKKB01000035">
    <property type="protein sequence ID" value="RPA22539.1"/>
    <property type="molecule type" value="Genomic_DNA"/>
</dbReference>
<name>A0A3N4DA05_9GAMM</name>
<organism evidence="2 4">
    <name type="scientific">Shewanella psychromarinicola</name>
    <dbReference type="NCBI Taxonomy" id="2487742"/>
    <lineage>
        <taxon>Bacteria</taxon>
        <taxon>Pseudomonadati</taxon>
        <taxon>Pseudomonadota</taxon>
        <taxon>Gammaproteobacteria</taxon>
        <taxon>Alteromonadales</taxon>
        <taxon>Shewanellaceae</taxon>
        <taxon>Shewanella</taxon>
    </lineage>
</organism>
<dbReference type="OrthoDB" id="9808624at2"/>
<reference evidence="2" key="3">
    <citation type="submission" date="2018-11" db="EMBL/GenBank/DDBJ databases">
        <authorList>
            <person name="Hwang Y.J."/>
            <person name="Hwang C.Y."/>
        </authorList>
    </citation>
    <scope>NUCLEOTIDE SEQUENCE</scope>
    <source>
        <strain evidence="2">R106</strain>
    </source>
</reference>
<evidence type="ECO:0000313" key="1">
    <source>
        <dbReference type="EMBL" id="AZG35781.1"/>
    </source>
</evidence>
<sequence length="99" mass="11045">MAHENTIPLISKTAFSCPHCGAYTTQHWYKMNAAPYDEDNRTPMIPDESLAEKFRNEVSGQLSGGARYHQAFRSACQGNKSLKSANLSRCGSSVKSFWK</sequence>